<dbReference type="InterPro" id="IPR012924">
    <property type="entry name" value="TfuA_core"/>
</dbReference>
<proteinExistence type="predicted"/>
<dbReference type="AlphaFoldDB" id="A0A9W6NCL1"/>
<comment type="caution">
    <text evidence="2">The sequence shown here is derived from an EMBL/GenBank/DDBJ whole genome shotgun (WGS) entry which is preliminary data.</text>
</comment>
<dbReference type="RefSeq" id="WP_213359494.1">
    <property type="nucleotide sequence ID" value="NZ_BSFM01000017.1"/>
</dbReference>
<evidence type="ECO:0000259" key="1">
    <source>
        <dbReference type="Pfam" id="PF07812"/>
    </source>
</evidence>
<dbReference type="EMBL" id="BSFM01000017">
    <property type="protein sequence ID" value="GLK85752.1"/>
    <property type="molecule type" value="Genomic_DNA"/>
</dbReference>
<name>A0A9W6NCL1_9HYPH</name>
<dbReference type="Pfam" id="PF07812">
    <property type="entry name" value="TfuA"/>
    <property type="match status" value="1"/>
</dbReference>
<sequence>MTSREDIVVFLGPTLPRERAMECLEATYLPPAEQGSLVRTVRALKPRLVVLIDGSFSRVPAVRHKEILWTLAQNIPVIGAASIGAVRAAELGPVGMQGHGLIYRWYRRTPFADDDEVAVAMMPAELGAAPLSDALINIRLTLGAARRAGILSEALRRAIETVARRTYFIDRLYAPIIASARSVLPAETHAELGRFERWWPDNAIDQKRADAIGLLRRLAATPGLPGPPAVRPAFRLTEAWAHDLDAAGLLTSDIADVP</sequence>
<feature type="domain" description="TfuA-like core" evidence="1">
    <location>
        <begin position="53"/>
        <end position="171"/>
    </location>
</feature>
<reference evidence="2" key="1">
    <citation type="journal article" date="2014" name="Int. J. Syst. Evol. Microbiol.">
        <title>Complete genome sequence of Corynebacterium casei LMG S-19264T (=DSM 44701T), isolated from a smear-ripened cheese.</title>
        <authorList>
            <consortium name="US DOE Joint Genome Institute (JGI-PGF)"/>
            <person name="Walter F."/>
            <person name="Albersmeier A."/>
            <person name="Kalinowski J."/>
            <person name="Ruckert C."/>
        </authorList>
    </citation>
    <scope>NUCLEOTIDE SEQUENCE</scope>
    <source>
        <strain evidence="2">VKM B-2789</strain>
    </source>
</reference>
<organism evidence="2 3">
    <name type="scientific">Ancylobacter defluvii</name>
    <dbReference type="NCBI Taxonomy" id="1282440"/>
    <lineage>
        <taxon>Bacteria</taxon>
        <taxon>Pseudomonadati</taxon>
        <taxon>Pseudomonadota</taxon>
        <taxon>Alphaproteobacteria</taxon>
        <taxon>Hyphomicrobiales</taxon>
        <taxon>Xanthobacteraceae</taxon>
        <taxon>Ancylobacter</taxon>
    </lineage>
</organism>
<reference evidence="2" key="2">
    <citation type="submission" date="2023-01" db="EMBL/GenBank/DDBJ databases">
        <authorList>
            <person name="Sun Q."/>
            <person name="Evtushenko L."/>
        </authorList>
    </citation>
    <scope>NUCLEOTIDE SEQUENCE</scope>
    <source>
        <strain evidence="2">VKM B-2789</strain>
    </source>
</reference>
<protein>
    <submittedName>
        <fullName evidence="2">TfuA domain-containing protein</fullName>
    </submittedName>
</protein>
<evidence type="ECO:0000313" key="3">
    <source>
        <dbReference type="Proteomes" id="UP001143330"/>
    </source>
</evidence>
<accession>A0A9W6NCL1</accession>
<evidence type="ECO:0000313" key="2">
    <source>
        <dbReference type="EMBL" id="GLK85752.1"/>
    </source>
</evidence>
<dbReference type="Proteomes" id="UP001143330">
    <property type="component" value="Unassembled WGS sequence"/>
</dbReference>
<gene>
    <name evidence="2" type="ORF">GCM10017653_38220</name>
</gene>
<keyword evidence="3" id="KW-1185">Reference proteome</keyword>